<dbReference type="Pfam" id="PF17353">
    <property type="entry name" value="DUF5381"/>
    <property type="match status" value="1"/>
</dbReference>
<dbReference type="EMBL" id="CP107027">
    <property type="protein sequence ID" value="UYG93140.1"/>
    <property type="molecule type" value="Genomic_DNA"/>
</dbReference>
<evidence type="ECO:0000313" key="2">
    <source>
        <dbReference type="EMBL" id="UYG93140.1"/>
    </source>
</evidence>
<accession>A0AA46SH01</accession>
<dbReference type="PROSITE" id="PS51257">
    <property type="entry name" value="PROKAR_LIPOPROTEIN"/>
    <property type="match status" value="1"/>
</dbReference>
<proteinExistence type="predicted"/>
<sequence length="185" mass="21323">MSLVQKKNDEIIVKGSNIMYVLVSLATAGFLIACIFLIVHGLKFDSKYSLFYLGGGIIFTPFYLYITLWNLPGLVPGKTLLTIIPGENGLIKSKKGIVPIKDIRNIDLVRNPLNLINDIVIETFNDKKFKIRTYNLIGDFRYQIIVDQFIYPYMTENAKKVWDRKINLESLRQQANYERQEPKAE</sequence>
<organism evidence="2 3">
    <name type="scientific">Cytobacillus firmus</name>
    <name type="common">Bacillus firmus</name>
    <dbReference type="NCBI Taxonomy" id="1399"/>
    <lineage>
        <taxon>Bacteria</taxon>
        <taxon>Bacillati</taxon>
        <taxon>Bacillota</taxon>
        <taxon>Bacilli</taxon>
        <taxon>Bacillales</taxon>
        <taxon>Bacillaceae</taxon>
        <taxon>Cytobacillus</taxon>
    </lineage>
</organism>
<feature type="transmembrane region" description="Helical" evidence="1">
    <location>
        <begin position="20"/>
        <end position="39"/>
    </location>
</feature>
<keyword evidence="1" id="KW-0472">Membrane</keyword>
<dbReference type="Proteomes" id="UP001163104">
    <property type="component" value="Chromosome"/>
</dbReference>
<evidence type="ECO:0000256" key="1">
    <source>
        <dbReference type="SAM" id="Phobius"/>
    </source>
</evidence>
<keyword evidence="1" id="KW-1133">Transmembrane helix</keyword>
<dbReference type="RefSeq" id="WP_197087737.1">
    <property type="nucleotide sequence ID" value="NZ_CP107027.1"/>
</dbReference>
<evidence type="ECO:0000313" key="3">
    <source>
        <dbReference type="Proteomes" id="UP001163104"/>
    </source>
</evidence>
<feature type="transmembrane region" description="Helical" evidence="1">
    <location>
        <begin position="51"/>
        <end position="71"/>
    </location>
</feature>
<keyword evidence="1" id="KW-0812">Transmembrane</keyword>
<gene>
    <name evidence="2" type="ORF">OD459_12655</name>
</gene>
<dbReference type="AlphaFoldDB" id="A0AA46SH01"/>
<reference evidence="2" key="1">
    <citation type="submission" date="2022-10" db="EMBL/GenBank/DDBJ databases">
        <title>Mechanism of multi-heavy metal repair in Cytobacillus Firmus M7.</title>
        <authorList>
            <person name="Li X."/>
            <person name="Yu C."/>
        </authorList>
    </citation>
    <scope>NUCLEOTIDE SEQUENCE</scope>
    <source>
        <strain evidence="2">M7</strain>
    </source>
</reference>
<protein>
    <submittedName>
        <fullName evidence="2">YfjD family protein</fullName>
    </submittedName>
</protein>
<name>A0AA46SH01_CYTFI</name>
<dbReference type="InterPro" id="IPR035324">
    <property type="entry name" value="DUF5381"/>
</dbReference>